<organism evidence="6 7">
    <name type="scientific">Citroniella saccharovorans</name>
    <dbReference type="NCBI Taxonomy" id="2053367"/>
    <lineage>
        <taxon>Bacteria</taxon>
        <taxon>Bacillati</taxon>
        <taxon>Bacillota</taxon>
        <taxon>Tissierellia</taxon>
        <taxon>Tissierellales</taxon>
        <taxon>Peptoniphilaceae</taxon>
        <taxon>Citroniella</taxon>
    </lineage>
</organism>
<keyword evidence="4" id="KW-0732">Signal</keyword>
<dbReference type="GO" id="GO:0030246">
    <property type="term" value="F:carbohydrate binding"/>
    <property type="evidence" value="ECO:0007669"/>
    <property type="project" value="TreeGrafter"/>
</dbReference>
<evidence type="ECO:0000256" key="3">
    <source>
        <dbReference type="ARBA" id="ARBA00022597"/>
    </source>
</evidence>
<comment type="subcellular location">
    <subcellularLocation>
        <location evidence="1">Cell envelope</location>
    </subcellularLocation>
</comment>
<evidence type="ECO:0000313" key="7">
    <source>
        <dbReference type="Proteomes" id="UP001357733"/>
    </source>
</evidence>
<comment type="caution">
    <text evidence="6">The sequence shown here is derived from an EMBL/GenBank/DDBJ whole genome shotgun (WGS) entry which is preliminary data.</text>
</comment>
<evidence type="ECO:0000256" key="4">
    <source>
        <dbReference type="ARBA" id="ARBA00022729"/>
    </source>
</evidence>
<accession>A0AAW9MRT0</accession>
<dbReference type="InterPro" id="IPR025997">
    <property type="entry name" value="SBP_2_dom"/>
</dbReference>
<name>A0AAW9MRT0_9FIRM</name>
<evidence type="ECO:0000313" key="6">
    <source>
        <dbReference type="EMBL" id="MEB3428643.1"/>
    </source>
</evidence>
<dbReference type="EMBL" id="JAYKOT010000001">
    <property type="protein sequence ID" value="MEB3428643.1"/>
    <property type="molecule type" value="Genomic_DNA"/>
</dbReference>
<protein>
    <submittedName>
        <fullName evidence="6">Substrate-binding domain-containing protein</fullName>
    </submittedName>
</protein>
<sequence length="227" mass="24698">MFFNREPSDGNVYASYDKARFVGTRIEEAGEIQGELIAKYWKEGGHDRNQNGKLDYVLLHGGIDNAEAVARSKYAVKTLEEAGIEVNKIAEQIAGWEGGPAQQAMEAWLAKDADNIDVVISNNDTMAIGAITALQSAGLNKPDQEGKFDIAKFVGVFGVDAVEDAKVAIKKGTMTGTVKQDPELMAKAIKALSVNALEGKEFIEGTEYEYDDSKIAVRIPYLPYTAE</sequence>
<dbReference type="PANTHER" id="PTHR30036:SF2">
    <property type="entry name" value="D-GALACTOSE_METHYL-GALACTOSIDE BINDING PERIPLASMIC PROTEIN MGLB"/>
    <property type="match status" value="1"/>
</dbReference>
<evidence type="ECO:0000256" key="2">
    <source>
        <dbReference type="ARBA" id="ARBA00022448"/>
    </source>
</evidence>
<dbReference type="Gene3D" id="3.40.50.2300">
    <property type="match status" value="1"/>
</dbReference>
<keyword evidence="7" id="KW-1185">Reference proteome</keyword>
<evidence type="ECO:0000256" key="1">
    <source>
        <dbReference type="ARBA" id="ARBA00004196"/>
    </source>
</evidence>
<keyword evidence="3" id="KW-0762">Sugar transport</keyword>
<dbReference type="AlphaFoldDB" id="A0AAW9MRT0"/>
<dbReference type="SUPFAM" id="SSF53822">
    <property type="entry name" value="Periplasmic binding protein-like I"/>
    <property type="match status" value="1"/>
</dbReference>
<dbReference type="Proteomes" id="UP001357733">
    <property type="component" value="Unassembled WGS sequence"/>
</dbReference>
<dbReference type="Pfam" id="PF13407">
    <property type="entry name" value="Peripla_BP_4"/>
    <property type="match status" value="1"/>
</dbReference>
<dbReference type="RefSeq" id="WP_324618901.1">
    <property type="nucleotide sequence ID" value="NZ_JAYKOT010000001.1"/>
</dbReference>
<dbReference type="PANTHER" id="PTHR30036">
    <property type="entry name" value="D-XYLOSE-BINDING PERIPLASMIC PROTEIN"/>
    <property type="match status" value="1"/>
</dbReference>
<keyword evidence="2" id="KW-0813">Transport</keyword>
<proteinExistence type="predicted"/>
<gene>
    <name evidence="6" type="ORF">VLK81_01150</name>
</gene>
<feature type="domain" description="Periplasmic binding protein" evidence="5">
    <location>
        <begin position="6"/>
        <end position="201"/>
    </location>
</feature>
<reference evidence="6 7" key="1">
    <citation type="submission" date="2024-01" db="EMBL/GenBank/DDBJ databases">
        <title>Complete genome sequence of Citroniella saccharovorans strain M6.X9, isolated from human fecal sample.</title>
        <authorList>
            <person name="Cheng G."/>
            <person name="Westerholm M."/>
            <person name="Schnurer A."/>
        </authorList>
    </citation>
    <scope>NUCLEOTIDE SEQUENCE [LARGE SCALE GENOMIC DNA]</scope>
    <source>
        <strain evidence="6 7">DSM 29873</strain>
    </source>
</reference>
<dbReference type="InterPro" id="IPR050555">
    <property type="entry name" value="Bact_Solute-Bind_Prot2"/>
</dbReference>
<dbReference type="InterPro" id="IPR028082">
    <property type="entry name" value="Peripla_BP_I"/>
</dbReference>
<evidence type="ECO:0000259" key="5">
    <source>
        <dbReference type="Pfam" id="PF13407"/>
    </source>
</evidence>
<dbReference type="GO" id="GO:0030288">
    <property type="term" value="C:outer membrane-bounded periplasmic space"/>
    <property type="evidence" value="ECO:0007669"/>
    <property type="project" value="TreeGrafter"/>
</dbReference>